<feature type="region of interest" description="Disordered" evidence="1">
    <location>
        <begin position="286"/>
        <end position="315"/>
    </location>
</feature>
<keyword evidence="4" id="KW-1185">Reference proteome</keyword>
<name>A0ABU9ELN6_LIMFS</name>
<reference evidence="3 4" key="1">
    <citation type="journal article" date="2024" name="Front. Microbiol.">
        <title>Transcriptomic insights into the dominance of two phototrophs throughout the water column of a tropical hypersaline-alkaline crater lake (Dziani Dzaha, Mayotte).</title>
        <authorList>
            <person name="Duperron S."/>
            <person name="Halary S."/>
            <person name="Bouly J.-P."/>
            <person name="Roussel T."/>
            <person name="Hugoni M."/>
            <person name="Bruto M."/>
            <person name="Oger P."/>
            <person name="Duval C."/>
            <person name="Woo A."/>
            <person name="Jezequiel D."/>
            <person name="Ader M."/>
            <person name="Leboulanger C."/>
            <person name="Agogue H."/>
            <person name="Grossi V."/>
            <person name="Trousselier M."/>
            <person name="Bernard C."/>
        </authorList>
    </citation>
    <scope>NUCLEOTIDE SEQUENCE [LARGE SCALE GENOMIC DNA]</scope>
    <source>
        <strain evidence="3 4">PMC 851.14</strain>
    </source>
</reference>
<dbReference type="Proteomes" id="UP001387447">
    <property type="component" value="Unassembled WGS sequence"/>
</dbReference>
<comment type="caution">
    <text evidence="3">The sequence shown here is derived from an EMBL/GenBank/DDBJ whole genome shotgun (WGS) entry which is preliminary data.</text>
</comment>
<dbReference type="EMBL" id="JBBWYZ010000009">
    <property type="protein sequence ID" value="MEK9512188.1"/>
    <property type="molecule type" value="Genomic_DNA"/>
</dbReference>
<gene>
    <name evidence="3" type="ORF">AAEJ74_10955</name>
</gene>
<evidence type="ECO:0000256" key="1">
    <source>
        <dbReference type="SAM" id="MobiDB-lite"/>
    </source>
</evidence>
<evidence type="ECO:0000313" key="3">
    <source>
        <dbReference type="EMBL" id="MEK9512188.1"/>
    </source>
</evidence>
<dbReference type="RefSeq" id="WP_006622188.1">
    <property type="nucleotide sequence ID" value="NZ_JBBWYZ010000009.1"/>
</dbReference>
<feature type="compositionally biased region" description="Low complexity" evidence="1">
    <location>
        <begin position="293"/>
        <end position="311"/>
    </location>
</feature>
<feature type="domain" description="Pvc16 N-terminal" evidence="2">
    <location>
        <begin position="10"/>
        <end position="196"/>
    </location>
</feature>
<proteinExistence type="predicted"/>
<accession>A0ABU9ELN6</accession>
<evidence type="ECO:0000259" key="2">
    <source>
        <dbReference type="Pfam" id="PF14065"/>
    </source>
</evidence>
<protein>
    <submittedName>
        <fullName evidence="3">DUF4255 domain-containing protein</fullName>
    </submittedName>
</protein>
<organism evidence="3 4">
    <name type="scientific">Limnospira fusiformis PMC 851.14</name>
    <dbReference type="NCBI Taxonomy" id="2219512"/>
    <lineage>
        <taxon>Bacteria</taxon>
        <taxon>Bacillati</taxon>
        <taxon>Cyanobacteriota</taxon>
        <taxon>Cyanophyceae</taxon>
        <taxon>Oscillatoriophycideae</taxon>
        <taxon>Oscillatoriales</taxon>
        <taxon>Sirenicapillariaceae</taxon>
        <taxon>Limnospira</taxon>
    </lineage>
</organism>
<dbReference type="InterPro" id="IPR025351">
    <property type="entry name" value="Pvc16_N"/>
</dbReference>
<evidence type="ECO:0000313" key="4">
    <source>
        <dbReference type="Proteomes" id="UP001387447"/>
    </source>
</evidence>
<dbReference type="Pfam" id="PF14065">
    <property type="entry name" value="Pvc16_N"/>
    <property type="match status" value="1"/>
</dbReference>
<sequence length="443" mass="48386">MSNHLAVATATATLQRILQRAVQRDVDGARVTTVRPDGSSGSIPETGVNLYLYHIKRNPALTNQDTPNFQRRGDMTRRRQAAIDLFYVVSFYGNDGDLEPQRLLGSVVQTLEDQLVLSADTIRATIADPTFTYLADSDLAEQVEQIRSEFISVSTDELSKIWSVFFQTPYALSLVYKVTVIIIESDMAGRSALPVRDRILGSTVFPKQPIITQVVAVGGKNQPIFSNSILSIRGQHLSGVLTQIRIGELEITPQVINNGELRLPLSLIETDQLRAGVQSLQVIHLQAPPVPPRNGSRSSRRGSTATTNGSTPARVPQVESNVAPFVLRPTIDAVTVLDLDGFDEEPRSGTLSISLNLAIAPGQRIVVMMNECNPNSNNPIGYLFTAPPITRATATVSIPIREVKPGEYLVRVQIDGAESILSVDDNPDSPTFEQYIQPKVAIN</sequence>